<dbReference type="PANTHER" id="PTHR10706:SF130">
    <property type="entry name" value="F-BOX ONLY PROTEIN 31"/>
    <property type="match status" value="1"/>
</dbReference>
<dbReference type="Pfam" id="PF12014">
    <property type="entry name" value="Cyclin_D1_bind"/>
    <property type="match status" value="1"/>
</dbReference>
<evidence type="ECO:0000259" key="4">
    <source>
        <dbReference type="PROSITE" id="PS50181"/>
    </source>
</evidence>
<dbReference type="InterPro" id="IPR001810">
    <property type="entry name" value="F-box_dom"/>
</dbReference>
<evidence type="ECO:0000313" key="6">
    <source>
        <dbReference type="Proteomes" id="UP000005408"/>
    </source>
</evidence>
<reference evidence="5" key="1">
    <citation type="submission" date="2022-08" db="UniProtKB">
        <authorList>
            <consortium name="EnsemblMetazoa"/>
        </authorList>
    </citation>
    <scope>IDENTIFICATION</scope>
    <source>
        <strain evidence="5">05x7-T-G4-1.051#20</strain>
    </source>
</reference>
<dbReference type="Pfam" id="PF12937">
    <property type="entry name" value="F-box-like"/>
    <property type="match status" value="1"/>
</dbReference>
<feature type="domain" description="F-box" evidence="4">
    <location>
        <begin position="1"/>
        <end position="47"/>
    </location>
</feature>
<dbReference type="InterPro" id="IPR036047">
    <property type="entry name" value="F-box-like_dom_sf"/>
</dbReference>
<accession>A0A8W8MNC5</accession>
<dbReference type="Proteomes" id="UP000005408">
    <property type="component" value="Unassembled WGS sequence"/>
</dbReference>
<evidence type="ECO:0000256" key="2">
    <source>
        <dbReference type="ARBA" id="ARBA00010611"/>
    </source>
</evidence>
<dbReference type="Gene3D" id="1.20.1280.50">
    <property type="match status" value="1"/>
</dbReference>
<dbReference type="EnsemblMetazoa" id="G34579.7">
    <property type="protein sequence ID" value="G34579.7:cds"/>
    <property type="gene ID" value="G34579"/>
</dbReference>
<evidence type="ECO:0000313" key="5">
    <source>
        <dbReference type="EnsemblMetazoa" id="G34579.7:cds"/>
    </source>
</evidence>
<keyword evidence="6" id="KW-1185">Reference proteome</keyword>
<organism evidence="5 6">
    <name type="scientific">Magallana gigas</name>
    <name type="common">Pacific oyster</name>
    <name type="synonym">Crassostrea gigas</name>
    <dbReference type="NCBI Taxonomy" id="29159"/>
    <lineage>
        <taxon>Eukaryota</taxon>
        <taxon>Metazoa</taxon>
        <taxon>Spiralia</taxon>
        <taxon>Lophotrochozoa</taxon>
        <taxon>Mollusca</taxon>
        <taxon>Bivalvia</taxon>
        <taxon>Autobranchia</taxon>
        <taxon>Pteriomorphia</taxon>
        <taxon>Ostreida</taxon>
        <taxon>Ostreoidea</taxon>
        <taxon>Ostreidae</taxon>
        <taxon>Magallana</taxon>
    </lineage>
</organism>
<name>A0A8W8MNC5_MAGGI</name>
<evidence type="ECO:0000256" key="1">
    <source>
        <dbReference type="ARBA" id="ARBA00004906"/>
    </source>
</evidence>
<dbReference type="SUPFAM" id="SSF81383">
    <property type="entry name" value="F-box domain"/>
    <property type="match status" value="1"/>
</dbReference>
<keyword evidence="3" id="KW-0833">Ubl conjugation pathway</keyword>
<dbReference type="SMART" id="SM00256">
    <property type="entry name" value="FBOX"/>
    <property type="match status" value="1"/>
</dbReference>
<sequence>MTDILSLPPEILNRILDYLPLRELSSVCLTCKKLRDVVYVDSVWQKKCKQEYNFKSIEGWNVNYRTLYSKVLRPYGDLVGFWRRDFRCYGGLLQVKEGRVLEYKVTDANFILQKEGLINHPVFRRWISEELEDDPYAEMYLNCVLRKGVTYLLSRHEYRWFPLELPSKYRVNVPIQPGLFKGTYSAHGIEILSLDYNDDLTEVTVTKITGDPNVPASEISLFGDLTSPLVLTAEQQENLDSLTAIPEHHAMEQSGSTVRQPFRIPEHFSDRDNRYIPEFCTFRCRAKGRIAGHSFMTPCFSKGHFIVFDESKFGMVWLELTAFSIYFRVDENELKD</sequence>
<evidence type="ECO:0000256" key="3">
    <source>
        <dbReference type="ARBA" id="ARBA00022786"/>
    </source>
</evidence>
<dbReference type="AlphaFoldDB" id="A0A8W8MNC5"/>
<proteinExistence type="inferred from homology"/>
<dbReference type="PANTHER" id="PTHR10706">
    <property type="entry name" value="F-BOX FAMILY PROTEIN"/>
    <property type="match status" value="1"/>
</dbReference>
<protein>
    <recommendedName>
        <fullName evidence="4">F-box domain-containing protein</fullName>
    </recommendedName>
</protein>
<comment type="pathway">
    <text evidence="1">Protein modification; protein ubiquitination.</text>
</comment>
<dbReference type="PROSITE" id="PS50181">
    <property type="entry name" value="FBOX"/>
    <property type="match status" value="1"/>
</dbReference>
<comment type="similarity">
    <text evidence="2">Belongs to the FBXO31 family.</text>
</comment>
<dbReference type="InterPro" id="IPR045048">
    <property type="entry name" value="FBXO31/39"/>
</dbReference>